<evidence type="ECO:0008006" key="3">
    <source>
        <dbReference type="Google" id="ProtNLM"/>
    </source>
</evidence>
<evidence type="ECO:0000313" key="2">
    <source>
        <dbReference type="Proteomes" id="UP000177067"/>
    </source>
</evidence>
<dbReference type="AlphaFoldDB" id="A0A1F6LK69"/>
<dbReference type="Proteomes" id="UP000177067">
    <property type="component" value="Unassembled WGS sequence"/>
</dbReference>
<evidence type="ECO:0000313" key="1">
    <source>
        <dbReference type="EMBL" id="OGH59792.1"/>
    </source>
</evidence>
<comment type="caution">
    <text evidence="1">The sequence shown here is derived from an EMBL/GenBank/DDBJ whole genome shotgun (WGS) entry which is preliminary data.</text>
</comment>
<gene>
    <name evidence="1" type="ORF">A2725_02125</name>
</gene>
<sequence length="315" mass="37385">MSGILKTLVYFDLFNTPLTKEEIFRWSWETKIIDYLTFIKNLDTLVEKKVISHKDGYYFLIGRENNIFLRQKAISIVEKKMNIAVRAIKKIRWVPFVQAVFVCNTVAGAGVKKDSDIDVFIIIKKNRLWISRLLTTITLSLFRLRRNKKNIANKICLSFYATDDALDLSKIKINGIDIYLTYWLDNLLPIYDPKNIQNKIKMENLWTKQYLPNTKTNYIILPRWDIQDKGLSKLIKVFFEKSWEGKYGDIVEAQAKSIQKTKMKLNFASAQNKNTTNVIISDSMLKFHENDRRTFYREEWERKYKQIVLNYMKKN</sequence>
<proteinExistence type="predicted"/>
<protein>
    <recommendedName>
        <fullName evidence="3">Polymerase nucleotidyl transferase domain-containing protein</fullName>
    </recommendedName>
</protein>
<reference evidence="1 2" key="1">
    <citation type="journal article" date="2016" name="Nat. Commun.">
        <title>Thousands of microbial genomes shed light on interconnected biogeochemical processes in an aquifer system.</title>
        <authorList>
            <person name="Anantharaman K."/>
            <person name="Brown C.T."/>
            <person name="Hug L.A."/>
            <person name="Sharon I."/>
            <person name="Castelle C.J."/>
            <person name="Probst A.J."/>
            <person name="Thomas B.C."/>
            <person name="Singh A."/>
            <person name="Wilkins M.J."/>
            <person name="Karaoz U."/>
            <person name="Brodie E.L."/>
            <person name="Williams K.H."/>
            <person name="Hubbard S.S."/>
            <person name="Banfield J.F."/>
        </authorList>
    </citation>
    <scope>NUCLEOTIDE SEQUENCE [LARGE SCALE GENOMIC DNA]</scope>
</reference>
<dbReference type="EMBL" id="MFPS01000006">
    <property type="protein sequence ID" value="OGH59792.1"/>
    <property type="molecule type" value="Genomic_DNA"/>
</dbReference>
<accession>A0A1F6LK69</accession>
<organism evidence="1 2">
    <name type="scientific">Candidatus Magasanikbacteria bacterium RIFCSPHIGHO2_01_FULL_33_34</name>
    <dbReference type="NCBI Taxonomy" id="1798671"/>
    <lineage>
        <taxon>Bacteria</taxon>
        <taxon>Candidatus Magasanikiibacteriota</taxon>
    </lineage>
</organism>
<name>A0A1F6LK69_9BACT</name>